<organism evidence="6 7">
    <name type="scientific">Solidesulfovibrio fructosivorans JJ]</name>
    <dbReference type="NCBI Taxonomy" id="596151"/>
    <lineage>
        <taxon>Bacteria</taxon>
        <taxon>Pseudomonadati</taxon>
        <taxon>Thermodesulfobacteriota</taxon>
        <taxon>Desulfovibrionia</taxon>
        <taxon>Desulfovibrionales</taxon>
        <taxon>Desulfovibrionaceae</taxon>
        <taxon>Solidesulfovibrio</taxon>
    </lineage>
</organism>
<dbReference type="CDD" id="cd03255">
    <property type="entry name" value="ABC_MJ0796_LolCDE_FtsE"/>
    <property type="match status" value="1"/>
</dbReference>
<dbReference type="eggNOG" id="COG1136">
    <property type="taxonomic scope" value="Bacteria"/>
</dbReference>
<dbReference type="FunFam" id="3.40.50.300:FF:000032">
    <property type="entry name" value="Export ABC transporter ATP-binding protein"/>
    <property type="match status" value="1"/>
</dbReference>
<dbReference type="GO" id="GO:0022857">
    <property type="term" value="F:transmembrane transporter activity"/>
    <property type="evidence" value="ECO:0007669"/>
    <property type="project" value="TreeGrafter"/>
</dbReference>
<sequence>MPCAMSNQYDHTDDNALVIDINGLTKTYSTGLEPISVLKDVNLHVRRGEMVAVMGPSGSGKSTLLFCLGLFQPPSTGSYKVAGVEVLTLSRDQQAIFRREMLGFVFQTCDLLENSTVYENLELPLIYAGVRRRERPERIREALSMVNLEHRIHQPSNRLSGGERQRVSIARALVNEPEFILADEPTGQLDRENSLRVLEYFTKITEEARTAMVVVTHDAMTAEHCTRTCVLTDGRLNG</sequence>
<comment type="similarity">
    <text evidence="4">Belongs to the ABC transporter superfamily. Macrolide exporter (TC 3.A.1.122) family.</text>
</comment>
<keyword evidence="2" id="KW-0547">Nucleotide-binding</keyword>
<evidence type="ECO:0000256" key="3">
    <source>
        <dbReference type="ARBA" id="ARBA00022840"/>
    </source>
</evidence>
<dbReference type="GO" id="GO:0098796">
    <property type="term" value="C:membrane protein complex"/>
    <property type="evidence" value="ECO:0007669"/>
    <property type="project" value="UniProtKB-ARBA"/>
</dbReference>
<accession>E1JSN4</accession>
<dbReference type="InterPro" id="IPR017871">
    <property type="entry name" value="ABC_transporter-like_CS"/>
</dbReference>
<dbReference type="PROSITE" id="PS00211">
    <property type="entry name" value="ABC_TRANSPORTER_1"/>
    <property type="match status" value="1"/>
</dbReference>
<dbReference type="SUPFAM" id="SSF52540">
    <property type="entry name" value="P-loop containing nucleoside triphosphate hydrolases"/>
    <property type="match status" value="1"/>
</dbReference>
<dbReference type="EMBL" id="AECZ01000003">
    <property type="protein sequence ID" value="EFL52517.1"/>
    <property type="molecule type" value="Genomic_DNA"/>
</dbReference>
<dbReference type="Pfam" id="PF00005">
    <property type="entry name" value="ABC_tran"/>
    <property type="match status" value="1"/>
</dbReference>
<dbReference type="SMART" id="SM00382">
    <property type="entry name" value="AAA"/>
    <property type="match status" value="1"/>
</dbReference>
<dbReference type="Gene3D" id="3.40.50.300">
    <property type="entry name" value="P-loop containing nucleotide triphosphate hydrolases"/>
    <property type="match status" value="1"/>
</dbReference>
<evidence type="ECO:0000256" key="1">
    <source>
        <dbReference type="ARBA" id="ARBA00022448"/>
    </source>
</evidence>
<dbReference type="InterPro" id="IPR017911">
    <property type="entry name" value="MacB-like_ATP-bd"/>
</dbReference>
<keyword evidence="7" id="KW-1185">Reference proteome</keyword>
<dbReference type="PROSITE" id="PS50893">
    <property type="entry name" value="ABC_TRANSPORTER_2"/>
    <property type="match status" value="1"/>
</dbReference>
<dbReference type="PANTHER" id="PTHR24220">
    <property type="entry name" value="IMPORT ATP-BINDING PROTEIN"/>
    <property type="match status" value="1"/>
</dbReference>
<evidence type="ECO:0000313" key="7">
    <source>
        <dbReference type="Proteomes" id="UP000006250"/>
    </source>
</evidence>
<dbReference type="GO" id="GO:0016887">
    <property type="term" value="F:ATP hydrolysis activity"/>
    <property type="evidence" value="ECO:0007669"/>
    <property type="project" value="InterPro"/>
</dbReference>
<feature type="domain" description="ABC transporter" evidence="5">
    <location>
        <begin position="19"/>
        <end position="238"/>
    </location>
</feature>
<dbReference type="InterPro" id="IPR003593">
    <property type="entry name" value="AAA+_ATPase"/>
</dbReference>
<name>E1JSN4_SOLFR</name>
<dbReference type="InterPro" id="IPR027417">
    <property type="entry name" value="P-loop_NTPase"/>
</dbReference>
<evidence type="ECO:0000256" key="4">
    <source>
        <dbReference type="ARBA" id="ARBA00038388"/>
    </source>
</evidence>
<keyword evidence="1" id="KW-0813">Transport</keyword>
<protein>
    <submittedName>
        <fullName evidence="6">ABC transporter related protein</fullName>
    </submittedName>
</protein>
<dbReference type="InterPro" id="IPR003439">
    <property type="entry name" value="ABC_transporter-like_ATP-bd"/>
</dbReference>
<gene>
    <name evidence="6" type="ORF">DesfrDRAFT_0623</name>
</gene>
<dbReference type="InterPro" id="IPR015854">
    <property type="entry name" value="ABC_transpr_LolD-like"/>
</dbReference>
<dbReference type="Proteomes" id="UP000006250">
    <property type="component" value="Unassembled WGS sequence"/>
</dbReference>
<dbReference type="AlphaFoldDB" id="E1JSN4"/>
<dbReference type="GO" id="GO:0005524">
    <property type="term" value="F:ATP binding"/>
    <property type="evidence" value="ECO:0007669"/>
    <property type="project" value="UniProtKB-KW"/>
</dbReference>
<reference evidence="6 7" key="1">
    <citation type="submission" date="2010-08" db="EMBL/GenBank/DDBJ databases">
        <title>The draft genome of Desulfovibrio fructosovorans JJ.</title>
        <authorList>
            <consortium name="US DOE Joint Genome Institute (JGI-PGF)"/>
            <person name="Lucas S."/>
            <person name="Copeland A."/>
            <person name="Lapidus A."/>
            <person name="Cheng J.-F."/>
            <person name="Bruce D."/>
            <person name="Goodwin L."/>
            <person name="Pitluck S."/>
            <person name="Land M.L."/>
            <person name="Hauser L."/>
            <person name="Chang Y.-J."/>
            <person name="Jeffries C."/>
            <person name="Wall J.D."/>
            <person name="Stahl D.A."/>
            <person name="Arkin A.P."/>
            <person name="Dehal P."/>
            <person name="Stolyar S.M."/>
            <person name="Hazen T.C."/>
            <person name="Woyke T.J."/>
        </authorList>
    </citation>
    <scope>NUCLEOTIDE SEQUENCE [LARGE SCALE GENOMIC DNA]</scope>
    <source>
        <strain evidence="6 7">JJ</strain>
    </source>
</reference>
<keyword evidence="3" id="KW-0067">ATP-binding</keyword>
<comment type="caution">
    <text evidence="6">The sequence shown here is derived from an EMBL/GenBank/DDBJ whole genome shotgun (WGS) entry which is preliminary data.</text>
</comment>
<evidence type="ECO:0000259" key="5">
    <source>
        <dbReference type="PROSITE" id="PS50893"/>
    </source>
</evidence>
<evidence type="ECO:0000313" key="6">
    <source>
        <dbReference type="EMBL" id="EFL52517.1"/>
    </source>
</evidence>
<dbReference type="PANTHER" id="PTHR24220:SF86">
    <property type="entry name" value="ABC TRANSPORTER ABCH.1"/>
    <property type="match status" value="1"/>
</dbReference>
<proteinExistence type="inferred from homology"/>
<dbReference type="GO" id="GO:0005886">
    <property type="term" value="C:plasma membrane"/>
    <property type="evidence" value="ECO:0007669"/>
    <property type="project" value="TreeGrafter"/>
</dbReference>
<evidence type="ECO:0000256" key="2">
    <source>
        <dbReference type="ARBA" id="ARBA00022741"/>
    </source>
</evidence>
<dbReference type="STRING" id="596151.DesfrDRAFT_0623"/>